<evidence type="ECO:0000256" key="2">
    <source>
        <dbReference type="ARBA" id="ARBA00022475"/>
    </source>
</evidence>
<name>A0A3S0JJQ2_9BACT</name>
<proteinExistence type="predicted"/>
<dbReference type="PANTHER" id="PTHR30250:SF30">
    <property type="entry name" value="LIPID III FLIPPASE"/>
    <property type="match status" value="1"/>
</dbReference>
<dbReference type="AlphaFoldDB" id="A0A3S0JJQ2"/>
<feature type="transmembrane region" description="Helical" evidence="6">
    <location>
        <begin position="238"/>
        <end position="259"/>
    </location>
</feature>
<sequence>MSLPAAEDDAPETLPAPPLPAAGGLARFVRGSLGSGASVLARAGGALVLNKLLAVYGGPGGLTLLAHFQNLMALLTTLPNDGVHVGIVRYLAPRRPGSRSWRLWLGTGALLNAAVLLLGFLALPVLRGPLLAAFRPSPAWVLGVVLGITLLTAHAYLAAVLLAAQRLRAYVLLTIVLSLLGPLAVAAALLLRRPVTEALLAYLLAQGLTALPTAVVAARAGLLAPLRGRLSQPALRGLGRFLLMALSVLVCSKVVDFAVRDLLIGRFSLVQTGLWQAVAKLSDNYTMVFSAVMGAVFYPRLAALAAQPAARRTYVRAVLGLLAAALALGLGALWLLRDWLLPLLFDARFAGARALLAPQLAGDWAKFLCWTLLYLLIAEARVGRYVLVQVLSAGVYLGLLALLLPRFGLLGAPLAHAGRFGLLLLGCLGYFRGYFRR</sequence>
<feature type="transmembrane region" description="Helical" evidence="6">
    <location>
        <begin position="285"/>
        <end position="305"/>
    </location>
</feature>
<reference evidence="7 8" key="1">
    <citation type="submission" date="2018-12" db="EMBL/GenBank/DDBJ databases">
        <title>Hymenobacter gummosus sp. nov., isolated from a spring.</title>
        <authorList>
            <person name="Nie L."/>
        </authorList>
    </citation>
    <scope>NUCLEOTIDE SEQUENCE [LARGE SCALE GENOMIC DNA]</scope>
    <source>
        <strain evidence="7 8">KCTC 52166</strain>
    </source>
</reference>
<feature type="transmembrane region" description="Helical" evidence="6">
    <location>
        <begin position="138"/>
        <end position="163"/>
    </location>
</feature>
<feature type="transmembrane region" description="Helical" evidence="6">
    <location>
        <begin position="170"/>
        <end position="191"/>
    </location>
</feature>
<dbReference type="EMBL" id="RXOF01000002">
    <property type="protein sequence ID" value="RTQ52422.1"/>
    <property type="molecule type" value="Genomic_DNA"/>
</dbReference>
<evidence type="ECO:0000256" key="1">
    <source>
        <dbReference type="ARBA" id="ARBA00004651"/>
    </source>
</evidence>
<evidence type="ECO:0000256" key="4">
    <source>
        <dbReference type="ARBA" id="ARBA00022989"/>
    </source>
</evidence>
<dbReference type="PANTHER" id="PTHR30250">
    <property type="entry name" value="PST FAMILY PREDICTED COLANIC ACID TRANSPORTER"/>
    <property type="match status" value="1"/>
</dbReference>
<evidence type="ECO:0000313" key="7">
    <source>
        <dbReference type="EMBL" id="RTQ52422.1"/>
    </source>
</evidence>
<comment type="caution">
    <text evidence="7">The sequence shown here is derived from an EMBL/GenBank/DDBJ whole genome shotgun (WGS) entry which is preliminary data.</text>
</comment>
<dbReference type="OrthoDB" id="954555at2"/>
<gene>
    <name evidence="7" type="ORF">EJV47_05255</name>
</gene>
<evidence type="ECO:0008006" key="9">
    <source>
        <dbReference type="Google" id="ProtNLM"/>
    </source>
</evidence>
<evidence type="ECO:0000256" key="5">
    <source>
        <dbReference type="ARBA" id="ARBA00023136"/>
    </source>
</evidence>
<dbReference type="InterPro" id="IPR050833">
    <property type="entry name" value="Poly_Biosynth_Transport"/>
</dbReference>
<evidence type="ECO:0000256" key="3">
    <source>
        <dbReference type="ARBA" id="ARBA00022692"/>
    </source>
</evidence>
<protein>
    <recommendedName>
        <fullName evidence="9">O-antigen translocase</fullName>
    </recommendedName>
</protein>
<feature type="transmembrane region" description="Helical" evidence="6">
    <location>
        <begin position="317"/>
        <end position="336"/>
    </location>
</feature>
<comment type="subcellular location">
    <subcellularLocation>
        <location evidence="1">Cell membrane</location>
        <topology evidence="1">Multi-pass membrane protein</topology>
    </subcellularLocation>
</comment>
<feature type="transmembrane region" description="Helical" evidence="6">
    <location>
        <begin position="356"/>
        <end position="378"/>
    </location>
</feature>
<keyword evidence="5 6" id="KW-0472">Membrane</keyword>
<feature type="transmembrane region" description="Helical" evidence="6">
    <location>
        <begin position="410"/>
        <end position="431"/>
    </location>
</feature>
<feature type="transmembrane region" description="Helical" evidence="6">
    <location>
        <begin position="103"/>
        <end position="126"/>
    </location>
</feature>
<accession>A0A3S0JJQ2</accession>
<keyword evidence="3 6" id="KW-0812">Transmembrane</keyword>
<keyword evidence="2" id="KW-1003">Cell membrane</keyword>
<dbReference type="Proteomes" id="UP000282184">
    <property type="component" value="Unassembled WGS sequence"/>
</dbReference>
<feature type="transmembrane region" description="Helical" evidence="6">
    <location>
        <begin position="203"/>
        <end position="226"/>
    </location>
</feature>
<dbReference type="GO" id="GO:0005886">
    <property type="term" value="C:plasma membrane"/>
    <property type="evidence" value="ECO:0007669"/>
    <property type="project" value="UniProtKB-SubCell"/>
</dbReference>
<keyword evidence="8" id="KW-1185">Reference proteome</keyword>
<dbReference type="RefSeq" id="WP_126692077.1">
    <property type="nucleotide sequence ID" value="NZ_RXOF01000002.1"/>
</dbReference>
<keyword evidence="4 6" id="KW-1133">Transmembrane helix</keyword>
<feature type="transmembrane region" description="Helical" evidence="6">
    <location>
        <begin position="385"/>
        <end position="404"/>
    </location>
</feature>
<evidence type="ECO:0000256" key="6">
    <source>
        <dbReference type="SAM" id="Phobius"/>
    </source>
</evidence>
<evidence type="ECO:0000313" key="8">
    <source>
        <dbReference type="Proteomes" id="UP000282184"/>
    </source>
</evidence>
<organism evidence="7 8">
    <name type="scientific">Hymenobacter gummosus</name>
    <dbReference type="NCBI Taxonomy" id="1776032"/>
    <lineage>
        <taxon>Bacteria</taxon>
        <taxon>Pseudomonadati</taxon>
        <taxon>Bacteroidota</taxon>
        <taxon>Cytophagia</taxon>
        <taxon>Cytophagales</taxon>
        <taxon>Hymenobacteraceae</taxon>
        <taxon>Hymenobacter</taxon>
    </lineage>
</organism>